<sequence>MNEVLAETNVAETDYAETNVAETDNAEQLEPEETIAIPTGPLTRSKTKALTLRIGKVLSRLSRHDDKPTTLVCLKAQPPG</sequence>
<reference evidence="1" key="1">
    <citation type="submission" date="2016-07" db="EMBL/GenBank/DDBJ databases">
        <title>De novo transcriptome assembly of four accessions of the metal hyperaccumulator plant Noccaea caerulescens.</title>
        <authorList>
            <person name="Blande D."/>
            <person name="Halimaa P."/>
            <person name="Tervahauta A.I."/>
            <person name="Aarts M.G."/>
            <person name="Karenlampi S.O."/>
        </authorList>
    </citation>
    <scope>NUCLEOTIDE SEQUENCE</scope>
</reference>
<proteinExistence type="predicted"/>
<dbReference type="EMBL" id="GEVK01015229">
    <property type="protein sequence ID" value="JAU37603.1"/>
    <property type="molecule type" value="Transcribed_RNA"/>
</dbReference>
<accession>A0A1J3F003</accession>
<organism evidence="1">
    <name type="scientific">Noccaea caerulescens</name>
    <name type="common">Alpine penny-cress</name>
    <name type="synonym">Thlaspi caerulescens</name>
    <dbReference type="NCBI Taxonomy" id="107243"/>
    <lineage>
        <taxon>Eukaryota</taxon>
        <taxon>Viridiplantae</taxon>
        <taxon>Streptophyta</taxon>
        <taxon>Embryophyta</taxon>
        <taxon>Tracheophyta</taxon>
        <taxon>Spermatophyta</taxon>
        <taxon>Magnoliopsida</taxon>
        <taxon>eudicotyledons</taxon>
        <taxon>Gunneridae</taxon>
        <taxon>Pentapetalae</taxon>
        <taxon>rosids</taxon>
        <taxon>malvids</taxon>
        <taxon>Brassicales</taxon>
        <taxon>Brassicaceae</taxon>
        <taxon>Coluteocarpeae</taxon>
        <taxon>Noccaea</taxon>
    </lineage>
</organism>
<dbReference type="AlphaFoldDB" id="A0A1J3F003"/>
<evidence type="ECO:0000313" key="1">
    <source>
        <dbReference type="EMBL" id="JAU37603.1"/>
    </source>
</evidence>
<protein>
    <submittedName>
        <fullName evidence="1">Uncharacterized protein</fullName>
    </submittedName>
</protein>
<gene>
    <name evidence="1" type="ORF">LC_TR2673_c3_g1_i1_g.10032</name>
</gene>
<name>A0A1J3F003_NOCCA</name>